<evidence type="ECO:0000313" key="2">
    <source>
        <dbReference type="EMBL" id="VVS97652.1"/>
    </source>
</evidence>
<accession>A0A5E7XT58</accession>
<feature type="region of interest" description="Disordered" evidence="1">
    <location>
        <begin position="34"/>
        <end position="56"/>
    </location>
</feature>
<sequence>MARPLDDGEGAAPTIDVSVATLFRHLHAPVLQTIGAKEGGSQGLAEGQQHSPPRGG</sequence>
<evidence type="ECO:0000313" key="3">
    <source>
        <dbReference type="Proteomes" id="UP000326857"/>
    </source>
</evidence>
<dbReference type="EMBL" id="CABVLI010000011">
    <property type="protein sequence ID" value="VVS97652.1"/>
    <property type="molecule type" value="Genomic_DNA"/>
</dbReference>
<organism evidence="2 3">
    <name type="scientific">Sphingomonas aurantiaca</name>
    <dbReference type="NCBI Taxonomy" id="185949"/>
    <lineage>
        <taxon>Bacteria</taxon>
        <taxon>Pseudomonadati</taxon>
        <taxon>Pseudomonadota</taxon>
        <taxon>Alphaproteobacteria</taxon>
        <taxon>Sphingomonadales</taxon>
        <taxon>Sphingomonadaceae</taxon>
        <taxon>Sphingomonas</taxon>
    </lineage>
</organism>
<protein>
    <submittedName>
        <fullName evidence="2">Uncharacterized protein</fullName>
    </submittedName>
</protein>
<proteinExistence type="predicted"/>
<reference evidence="2 3" key="1">
    <citation type="submission" date="2019-09" db="EMBL/GenBank/DDBJ databases">
        <authorList>
            <person name="Dittami M. S."/>
        </authorList>
    </citation>
    <scope>NUCLEOTIDE SEQUENCE [LARGE SCALE GENOMIC DNA]</scope>
    <source>
        <strain evidence="2">SPHINGO391</strain>
    </source>
</reference>
<evidence type="ECO:0000256" key="1">
    <source>
        <dbReference type="SAM" id="MobiDB-lite"/>
    </source>
</evidence>
<dbReference type="Proteomes" id="UP000326857">
    <property type="component" value="Unassembled WGS sequence"/>
</dbReference>
<name>A0A5E7XT58_9SPHN</name>
<dbReference type="AlphaFoldDB" id="A0A5E7XT58"/>
<gene>
    <name evidence="2" type="ORF">SPHINGO391_190009</name>
</gene>